<organism evidence="2 3">
    <name type="scientific">Clostridioides difficile</name>
    <name type="common">Peptoclostridium difficile</name>
    <dbReference type="NCBI Taxonomy" id="1496"/>
    <lineage>
        <taxon>Bacteria</taxon>
        <taxon>Bacillati</taxon>
        <taxon>Bacillota</taxon>
        <taxon>Clostridia</taxon>
        <taxon>Peptostreptococcales</taxon>
        <taxon>Peptostreptococcaceae</taxon>
        <taxon>Clostridioides</taxon>
    </lineage>
</organism>
<protein>
    <submittedName>
        <fullName evidence="2">DUF3850 domain-containing protein</fullName>
    </submittedName>
</protein>
<dbReference type="Pfam" id="PF12961">
    <property type="entry name" value="DUF3850"/>
    <property type="match status" value="1"/>
</dbReference>
<gene>
    <name evidence="2" type="ORF">KRQ00_004051</name>
</gene>
<evidence type="ECO:0000313" key="2">
    <source>
        <dbReference type="EMBL" id="HBH2622219.1"/>
    </source>
</evidence>
<dbReference type="RefSeq" id="WP_018112743.1">
    <property type="nucleotide sequence ID" value="NZ_BITJ01000021.1"/>
</dbReference>
<dbReference type="EMBL" id="DAEQIJ010000045">
    <property type="protein sequence ID" value="HBH2622219.1"/>
    <property type="molecule type" value="Genomic_DNA"/>
</dbReference>
<proteinExistence type="predicted"/>
<evidence type="ECO:0000259" key="1">
    <source>
        <dbReference type="Pfam" id="PF12961"/>
    </source>
</evidence>
<dbReference type="AlphaFoldDB" id="A0A9P3YUH7"/>
<sequence length="71" mass="8187">MIHELQIASSTFKDVIKNKKQIEVEYTTDFKVGDTVILQSFKDKKFTGIEVNKEIEYFVKLGNGYVELGIK</sequence>
<feature type="domain" description="DUF3850" evidence="1">
    <location>
        <begin position="2"/>
        <end position="70"/>
    </location>
</feature>
<dbReference type="Proteomes" id="UP000879542">
    <property type="component" value="Unassembled WGS sequence"/>
</dbReference>
<reference evidence="2" key="2">
    <citation type="submission" date="2021-06" db="EMBL/GenBank/DDBJ databases">
        <authorList>
            <consortium name="NCBI Pathogen Detection Project"/>
        </authorList>
    </citation>
    <scope>NUCLEOTIDE SEQUENCE</scope>
    <source>
        <strain evidence="2">Clostridioides</strain>
    </source>
</reference>
<comment type="caution">
    <text evidence="2">The sequence shown here is derived from an EMBL/GenBank/DDBJ whole genome shotgun (WGS) entry which is preliminary data.</text>
</comment>
<reference evidence="2" key="1">
    <citation type="journal article" date="2018" name="Genome Biol.">
        <title>SKESA: strategic k-mer extension for scrupulous assemblies.</title>
        <authorList>
            <person name="Souvorov A."/>
            <person name="Agarwala R."/>
            <person name="Lipman D.J."/>
        </authorList>
    </citation>
    <scope>NUCLEOTIDE SEQUENCE</scope>
    <source>
        <strain evidence="2">Clostridioides</strain>
    </source>
</reference>
<accession>A0A9P3YUH7</accession>
<dbReference type="InterPro" id="IPR039440">
    <property type="entry name" value="DUF3850"/>
</dbReference>
<name>A0A9P3YUH7_CLODI</name>
<evidence type="ECO:0000313" key="3">
    <source>
        <dbReference type="Proteomes" id="UP000879542"/>
    </source>
</evidence>
<dbReference type="Gene3D" id="2.30.130.30">
    <property type="entry name" value="Hypothetical protein"/>
    <property type="match status" value="1"/>
</dbReference>